<dbReference type="InterPro" id="IPR050832">
    <property type="entry name" value="Bact_Acetyltransf"/>
</dbReference>
<dbReference type="OrthoDB" id="9803233at2"/>
<dbReference type="CDD" id="cd04301">
    <property type="entry name" value="NAT_SF"/>
    <property type="match status" value="1"/>
</dbReference>
<dbReference type="RefSeq" id="WP_115416856.1">
    <property type="nucleotide sequence ID" value="NZ_CP031357.1"/>
</dbReference>
<evidence type="ECO:0000256" key="1">
    <source>
        <dbReference type="ARBA" id="ARBA00022679"/>
    </source>
</evidence>
<name>A0A345YFH3_9SPHN</name>
<protein>
    <submittedName>
        <fullName evidence="4">GNAT family N-acetyltransferase</fullName>
    </submittedName>
</protein>
<keyword evidence="1 4" id="KW-0808">Transferase</keyword>
<dbReference type="PROSITE" id="PS51186">
    <property type="entry name" value="GNAT"/>
    <property type="match status" value="1"/>
</dbReference>
<dbReference type="Proteomes" id="UP000254508">
    <property type="component" value="Chromosome"/>
</dbReference>
<dbReference type="SUPFAM" id="SSF55729">
    <property type="entry name" value="Acyl-CoA N-acyltransferases (Nat)"/>
    <property type="match status" value="1"/>
</dbReference>
<dbReference type="Gene3D" id="3.40.630.30">
    <property type="match status" value="1"/>
</dbReference>
<sequence length="151" mass="16579">MEIGIASLADADIRELVTRHQRLMYQASPPGTSFALDLSGLDRTDVTVFEAREGDSLMGIGALMELSADAGEIKSMRTEGSALRRGVGQALLDRIDATARERGYSRLLLETGTGEAFEPANRLYLRNGFTRCGAFGDYTETEFNIFYEKAL</sequence>
<dbReference type="InterPro" id="IPR016181">
    <property type="entry name" value="Acyl_CoA_acyltransferase"/>
</dbReference>
<keyword evidence="5" id="KW-1185">Reference proteome</keyword>
<dbReference type="InterPro" id="IPR000182">
    <property type="entry name" value="GNAT_dom"/>
</dbReference>
<reference evidence="5" key="1">
    <citation type="submission" date="2018-07" db="EMBL/GenBank/DDBJ databases">
        <title>Genome sequence of Erythrobacter strain YH-07, an antagonistic bacterium isolated from Yellow Sea.</title>
        <authorList>
            <person name="Tang T."/>
            <person name="Liu Q."/>
            <person name="Sun X."/>
        </authorList>
    </citation>
    <scope>NUCLEOTIDE SEQUENCE [LARGE SCALE GENOMIC DNA]</scope>
    <source>
        <strain evidence="5">YH-07</strain>
    </source>
</reference>
<dbReference type="AlphaFoldDB" id="A0A345YFH3"/>
<accession>A0A345YFH3</accession>
<evidence type="ECO:0000256" key="2">
    <source>
        <dbReference type="ARBA" id="ARBA00023315"/>
    </source>
</evidence>
<evidence type="ECO:0000313" key="4">
    <source>
        <dbReference type="EMBL" id="AXK42675.1"/>
    </source>
</evidence>
<dbReference type="GO" id="GO:0016747">
    <property type="term" value="F:acyltransferase activity, transferring groups other than amino-acyl groups"/>
    <property type="evidence" value="ECO:0007669"/>
    <property type="project" value="InterPro"/>
</dbReference>
<evidence type="ECO:0000313" key="5">
    <source>
        <dbReference type="Proteomes" id="UP000254508"/>
    </source>
</evidence>
<dbReference type="PANTHER" id="PTHR43877:SF5">
    <property type="entry name" value="BLL8307 PROTEIN"/>
    <property type="match status" value="1"/>
</dbReference>
<proteinExistence type="predicted"/>
<keyword evidence="2" id="KW-0012">Acyltransferase</keyword>
<dbReference type="KEGG" id="err:DVR09_10335"/>
<dbReference type="EMBL" id="CP031357">
    <property type="protein sequence ID" value="AXK42675.1"/>
    <property type="molecule type" value="Genomic_DNA"/>
</dbReference>
<organism evidence="4 5">
    <name type="scientific">Erythrobacter aureus</name>
    <dbReference type="NCBI Taxonomy" id="2182384"/>
    <lineage>
        <taxon>Bacteria</taxon>
        <taxon>Pseudomonadati</taxon>
        <taxon>Pseudomonadota</taxon>
        <taxon>Alphaproteobacteria</taxon>
        <taxon>Sphingomonadales</taxon>
        <taxon>Erythrobacteraceae</taxon>
        <taxon>Erythrobacter/Porphyrobacter group</taxon>
        <taxon>Erythrobacter</taxon>
    </lineage>
</organism>
<dbReference type="PANTHER" id="PTHR43877">
    <property type="entry name" value="AMINOALKYLPHOSPHONATE N-ACETYLTRANSFERASE-RELATED-RELATED"/>
    <property type="match status" value="1"/>
</dbReference>
<evidence type="ECO:0000259" key="3">
    <source>
        <dbReference type="PROSITE" id="PS51186"/>
    </source>
</evidence>
<feature type="domain" description="N-acetyltransferase" evidence="3">
    <location>
        <begin position="3"/>
        <end position="151"/>
    </location>
</feature>
<dbReference type="Pfam" id="PF00583">
    <property type="entry name" value="Acetyltransf_1"/>
    <property type="match status" value="1"/>
</dbReference>
<gene>
    <name evidence="4" type="ORF">DVR09_10335</name>
</gene>